<gene>
    <name evidence="2" type="ORF">PF008_g25119</name>
</gene>
<organism evidence="2 3">
    <name type="scientific">Phytophthora fragariae</name>
    <dbReference type="NCBI Taxonomy" id="53985"/>
    <lineage>
        <taxon>Eukaryota</taxon>
        <taxon>Sar</taxon>
        <taxon>Stramenopiles</taxon>
        <taxon>Oomycota</taxon>
        <taxon>Peronosporomycetes</taxon>
        <taxon>Peronosporales</taxon>
        <taxon>Peronosporaceae</taxon>
        <taxon>Phytophthora</taxon>
    </lineage>
</organism>
<proteinExistence type="predicted"/>
<sequence length="244" mass="27777">MLLAASDGTKCDPFLVIKTRPSTKPEIDYQNKVVRHGFGRKLWSEIAPLQEGTHIYGNGAGWWNSELSIEFLYMHFGKRENMHEPILLLWDDFSGHWRKDVVIFARLINVELMKVPPGYTYVCQPADVAWNRPLKEAIRKQWVEFLLQQVRAAGAGAPFKMTPPSRRDVSWIRAAWESLSHDTIVNGFMKAKLTQPHTNSMAIARLLSPSMPPSEPDWGSLVRRLQDSSIPSVSINPAFDIEHS</sequence>
<dbReference type="EMBL" id="QXFY01002796">
    <property type="protein sequence ID" value="KAE9292263.1"/>
    <property type="molecule type" value="Genomic_DNA"/>
</dbReference>
<dbReference type="AlphaFoldDB" id="A0A6G0QKX0"/>
<dbReference type="GO" id="GO:0003676">
    <property type="term" value="F:nucleic acid binding"/>
    <property type="evidence" value="ECO:0007669"/>
    <property type="project" value="InterPro"/>
</dbReference>
<evidence type="ECO:0000313" key="2">
    <source>
        <dbReference type="EMBL" id="KAE9292263.1"/>
    </source>
</evidence>
<evidence type="ECO:0000313" key="3">
    <source>
        <dbReference type="Proteomes" id="UP000486351"/>
    </source>
</evidence>
<name>A0A6G0QKX0_9STRA</name>
<protein>
    <recommendedName>
        <fullName evidence="1">DDE-1 domain-containing protein</fullName>
    </recommendedName>
</protein>
<comment type="caution">
    <text evidence="2">The sequence shown here is derived from an EMBL/GenBank/DDBJ whole genome shotgun (WGS) entry which is preliminary data.</text>
</comment>
<feature type="domain" description="DDE-1" evidence="1">
    <location>
        <begin position="40"/>
        <end position="188"/>
    </location>
</feature>
<accession>A0A6G0QKX0</accession>
<reference evidence="2 3" key="1">
    <citation type="submission" date="2018-09" db="EMBL/GenBank/DDBJ databases">
        <title>Genomic investigation of the strawberry pathogen Phytophthora fragariae indicates pathogenicity is determined by transcriptional variation in three key races.</title>
        <authorList>
            <person name="Adams T.M."/>
            <person name="Armitage A.D."/>
            <person name="Sobczyk M.K."/>
            <person name="Bates H.J."/>
            <person name="Dunwell J.M."/>
            <person name="Nellist C.F."/>
            <person name="Harrison R.J."/>
        </authorList>
    </citation>
    <scope>NUCLEOTIDE SEQUENCE [LARGE SCALE GENOMIC DNA]</scope>
    <source>
        <strain evidence="2 3">NOV-77</strain>
    </source>
</reference>
<dbReference type="InterPro" id="IPR004875">
    <property type="entry name" value="DDE_SF_endonuclease_dom"/>
</dbReference>
<dbReference type="Proteomes" id="UP000486351">
    <property type="component" value="Unassembled WGS sequence"/>
</dbReference>
<evidence type="ECO:0000259" key="1">
    <source>
        <dbReference type="Pfam" id="PF03184"/>
    </source>
</evidence>
<dbReference type="Pfam" id="PF03184">
    <property type="entry name" value="DDE_1"/>
    <property type="match status" value="1"/>
</dbReference>